<keyword evidence="10" id="KW-1185">Reference proteome</keyword>
<dbReference type="InterPro" id="IPR028994">
    <property type="entry name" value="Integrin_alpha_N"/>
</dbReference>
<dbReference type="PANTHER" id="PTHR43806:SF11">
    <property type="entry name" value="CEREVISIN-RELATED"/>
    <property type="match status" value="1"/>
</dbReference>
<evidence type="ECO:0000256" key="3">
    <source>
        <dbReference type="ARBA" id="ARBA00022801"/>
    </source>
</evidence>
<evidence type="ECO:0000256" key="4">
    <source>
        <dbReference type="ARBA" id="ARBA00022825"/>
    </source>
</evidence>
<dbReference type="PROSITE" id="PS00018">
    <property type="entry name" value="EF_HAND_1"/>
    <property type="match status" value="2"/>
</dbReference>
<dbReference type="InterPro" id="IPR003886">
    <property type="entry name" value="NIDO_dom"/>
</dbReference>
<evidence type="ECO:0000259" key="8">
    <source>
        <dbReference type="Pfam" id="PF06119"/>
    </source>
</evidence>
<dbReference type="PROSITE" id="PS51892">
    <property type="entry name" value="SUBTILASE"/>
    <property type="match status" value="1"/>
</dbReference>
<dbReference type="InterPro" id="IPR013783">
    <property type="entry name" value="Ig-like_fold"/>
</dbReference>
<dbReference type="SUPFAM" id="SSF49785">
    <property type="entry name" value="Galactose-binding domain-like"/>
    <property type="match status" value="1"/>
</dbReference>
<sequence>MRIVATRPIGWPGVAGWSVGLVLAEDHNMSYRKFLSRASQSTSNARFNSRRRLRHELLEDRRLLTAVRSLPGFEAEILPSNDDDSSQLVSLGFDINFFGNSYDGLYINNNGNVTFEDALNDWTPSELEDLEIPILAPFWADVDTRAPGSGEVTYGADVVDGRPAFGVNWIDVGYFSENDTPLNSFQLILIDRTDLEPGAFDVEFNYDTIQWEAGEFDGGIDGIGGITARAGYSNGSKLQGTYYEFIGSGQSEAFLDDSSLGLVNNSLMSDVAGRYISQFRSGSSLDFLGLAGQSIPVGENAFYLGEGMDPRGERPDFYDNANSLDTANVEFLRNNGGLGIDLDGAGVVVGVWDSLNVRETHREFAGRVDLGTELNTAATGLSSHATHVTGTILATGIDAAAAGYAPAARGINFDSARDVDELAANSATIDLSNHSYGARAGWNLDLNDSNEDPLNAPGTVGADLWLGVYDLNNQEDPRFGKYTDDSRAFDELLRNNPELLTVVSAGNDRQNNYNDELGTGQYVTFFEGGFGTSTDRGWYLVPDAGATAAPPEDGGADGFDTIGGDQKTAKNTLTVGNYSDVLADPQPQLLPDGDAGGDDGSLGFEGSSSFGPTDDGRIKPDVVANGIRLYSSDLENDSDYGIKSGTSMAAPSVTGLSALLLQHYRDLHSSDPRSATLKALLIHTASDVGNPGPDYKAGWGLVNGAKAAEFLSNEVTPVDGQTHMLEEAVLASGATIQRTVDVKAGGPFRATIVWTDVAAAADAAGVDVGTPRLINDLDIRVIGPDGVSMPWVLDPTDPDRDATTGRNSRDNVEQVFIADPTPGTYTIQVSHTGALQGGPQAFSLLASTNFPRTVVTADDDAPHSASGDGLADEFRVVQNGDNVEVYVNGNLVFDEPEAAMEGLTIRGSSDNDTLTVDVRGGLIPLANNIRFEGQAGFDRLNVVDATGTLFTNEAIHVGALPGDGTHTLDGQIVEFFGLEPVVTNVVAVSFTIGAQPGLASLLQDDNQINYEVGQILGATAGRVTIDNFEPIEFENKTAVTINAGAGTDTISLNHSATPTGLNGMTINGGDPTAGDTVIVSGTPGNDSLRVAITSDDDAVVQRQIADPAPYTLATVEHLILDGRGGNDGIDYTTPAGIDLVTHTPSPQQSSGTLLSAANQNGEARMSLEYRNVAAATIAVRDASGDPTDVVRIDGTDNDDLIQVALDGRVTVRERGLNSLLHSTILPVGGKALVLRGFDGDDRFEVAAGHPFLRPFDGVGGLLVEDGGGNDELVVRGTGTLLDIDTANRTITEDTFGSIAFGRIETVDVLAGGGPLTVTLTNDDDRLTYRPSGAAAGTFQNENDNTTFHFSDVTGAFTVDALESAADQVIVEGTNSHDRLLVDSPNRTVTVTNAAGAVWKTVTLGDDVEQVTASGRLGNDTFLVVPSPTVGGIPNGNLQVHVDGGQPGASDALVIATAAGGTLPASDFAVNAVGQTPGEGRVRVFRNAVAMPDISYAEIEVVSPNVVVNGGVPQWLVLGPDASEPNEFRTTATFLGSGDSINVDNLAIFPNFGEHIGVPADVDYFQIVAQDTGTLDVTAYFEVYSAALLPQGGQLGLNVLDSGGNVIGGAGAFGNPDGTANARVRIPAVAGQTYFVTVFGAAANGVADPAVVNGYELKVTNEAPPVPYDLELNDILQVGTVAAAPAATTTSFTAAIAPANGVLPATTFDYVGKTVEFTSGPNVGRRASITSFNSGTGLFGVAPGLIAAPAAGDSFVIETTDTGRSQFDNVTRDNTPIITFRLDDDSLLRDLPGDSVAGNPADEVIVIPFNGSQATGLGAAAVGNAGFRVAVFLEGSPQQQGTAPQTPIGYARQLPGTPGVYVFDFGRDAVPGAAALVLSDGSHFISAKVEIIDPSIDAFANDTGFGARSASLEIVVDTAGPTLFFGDPAIVGDGLHPDSDSGDSGLLATFNDGITNDLTPTFWGHAEANAIVKAYVDVDGSGTLTAADVLIGQTVASPLDGTNQEPFGRWELTSTVNMNDTQRLAALPVDGLRTILITAEDSAGNQNPGGAVVQTLDIFIDTNGPQVTNVYITSSPAHNLFTLKPNDVIQGPTPAVDGLTIDLQDFPARTAAFLYAAVSNVPPLAPIVLRGDHSGIIPITHIAYTSDPLSAGSIATGSIRLTFAEPLPDDRYTLTLQDNIIDPAGNALDGESNAAEPVGTPFFPTGDAIPGGDFVARFTVDSRPEVATWSQGLVYADINGNFVWDPEGQDNDATNRDFVYNFGNITDAYFVGNFAGVGAATASGFDKVGSYGAFNGVYQFFLDTDDDGVQDFVSNMPAAYQVNGIPIAGEFNAAHPGDEIGLFDGQNWYLDVNGNNTIDVGERFATTLRGLPVVGDFNGDGADDLATYNNDTGVFRFDLNRDHTTINDTLTYGFSGFNERPVAGDFNLDGVDDIAMWVPGREGQLPKEAGEFHFLISDNVPAVPLVTTLPSNVFDPFSPAPLGNDRIAQFGDDFALPLLGNFDPPVSVDSGGPTVLGSLTNASNPYDTNADGFVTPLDVLHVLNAINRGTTSQVSQPLRALASFGGYYLDVSQDGQVTPLDALQIINALANLNRPAAEAASKEVVDLASWSATVDQAFADDEEEEDDWLDLFVLEQNLVN</sequence>
<dbReference type="PRINTS" id="PR00723">
    <property type="entry name" value="SUBTILISIN"/>
</dbReference>
<dbReference type="Gene3D" id="3.40.50.200">
    <property type="entry name" value="Peptidase S8/S53 domain"/>
    <property type="match status" value="1"/>
</dbReference>
<keyword evidence="3 5" id="KW-0378">Hydrolase</keyword>
<dbReference type="KEGG" id="rcf:Poly24_31350"/>
<dbReference type="Gene3D" id="2.60.120.380">
    <property type="match status" value="2"/>
</dbReference>
<reference evidence="9 10" key="1">
    <citation type="submission" date="2019-02" db="EMBL/GenBank/DDBJ databases">
        <title>Deep-cultivation of Planctomycetes and their phenomic and genomic characterization uncovers novel biology.</title>
        <authorList>
            <person name="Wiegand S."/>
            <person name="Jogler M."/>
            <person name="Boedeker C."/>
            <person name="Pinto D."/>
            <person name="Vollmers J."/>
            <person name="Rivas-Marin E."/>
            <person name="Kohn T."/>
            <person name="Peeters S.H."/>
            <person name="Heuer A."/>
            <person name="Rast P."/>
            <person name="Oberbeckmann S."/>
            <person name="Bunk B."/>
            <person name="Jeske O."/>
            <person name="Meyerdierks A."/>
            <person name="Storesund J.E."/>
            <person name="Kallscheuer N."/>
            <person name="Luecker S."/>
            <person name="Lage O.M."/>
            <person name="Pohl T."/>
            <person name="Merkel B.J."/>
            <person name="Hornburger P."/>
            <person name="Mueller R.-W."/>
            <person name="Bruemmer F."/>
            <person name="Labrenz M."/>
            <person name="Spormann A.M."/>
            <person name="Op den Camp H."/>
            <person name="Overmann J."/>
            <person name="Amann R."/>
            <person name="Jetten M.S.M."/>
            <person name="Mascher T."/>
            <person name="Medema M.H."/>
            <person name="Devos D.P."/>
            <person name="Kaster A.-K."/>
            <person name="Ovreas L."/>
            <person name="Rohde M."/>
            <person name="Galperin M.Y."/>
            <person name="Jogler C."/>
        </authorList>
    </citation>
    <scope>NUCLEOTIDE SEQUENCE [LARGE SCALE GENOMIC DNA]</scope>
    <source>
        <strain evidence="9 10">Poly24</strain>
    </source>
</reference>
<dbReference type="InterPro" id="IPR018247">
    <property type="entry name" value="EF_Hand_1_Ca_BS"/>
</dbReference>
<dbReference type="InterPro" id="IPR002105">
    <property type="entry name" value="Dockerin_1_rpt"/>
</dbReference>
<dbReference type="InterPro" id="IPR036852">
    <property type="entry name" value="Peptidase_S8/S53_dom_sf"/>
</dbReference>
<dbReference type="GO" id="GO:0007160">
    <property type="term" value="P:cell-matrix adhesion"/>
    <property type="evidence" value="ECO:0007669"/>
    <property type="project" value="InterPro"/>
</dbReference>
<dbReference type="SUPFAM" id="SSF52743">
    <property type="entry name" value="Subtilisin-like"/>
    <property type="match status" value="1"/>
</dbReference>
<dbReference type="Proteomes" id="UP000315082">
    <property type="component" value="Chromosome"/>
</dbReference>
<dbReference type="InterPro" id="IPR023828">
    <property type="entry name" value="Peptidase_S8_Ser-AS"/>
</dbReference>
<accession>A0A518JV57</accession>
<dbReference type="InterPro" id="IPR015500">
    <property type="entry name" value="Peptidase_S8_subtilisin-rel"/>
</dbReference>
<evidence type="ECO:0000256" key="1">
    <source>
        <dbReference type="ARBA" id="ARBA00011073"/>
    </source>
</evidence>
<dbReference type="EMBL" id="CP036348">
    <property type="protein sequence ID" value="QDV69419.1"/>
    <property type="molecule type" value="Genomic_DNA"/>
</dbReference>
<organism evidence="9 10">
    <name type="scientific">Rosistilla carotiformis</name>
    <dbReference type="NCBI Taxonomy" id="2528017"/>
    <lineage>
        <taxon>Bacteria</taxon>
        <taxon>Pseudomonadati</taxon>
        <taxon>Planctomycetota</taxon>
        <taxon>Planctomycetia</taxon>
        <taxon>Pirellulales</taxon>
        <taxon>Pirellulaceae</taxon>
        <taxon>Rosistilla</taxon>
    </lineage>
</organism>
<gene>
    <name evidence="9" type="ORF">Poly24_31350</name>
</gene>
<keyword evidence="4 5" id="KW-0720">Serine protease</keyword>
<dbReference type="InterPro" id="IPR000209">
    <property type="entry name" value="Peptidase_S8/S53_dom"/>
</dbReference>
<comment type="similarity">
    <text evidence="1 5">Belongs to the peptidase S8 family.</text>
</comment>
<evidence type="ECO:0000256" key="5">
    <source>
        <dbReference type="PROSITE-ProRule" id="PRU01240"/>
    </source>
</evidence>
<evidence type="ECO:0000259" key="7">
    <source>
        <dbReference type="Pfam" id="PF00082"/>
    </source>
</evidence>
<evidence type="ECO:0000313" key="10">
    <source>
        <dbReference type="Proteomes" id="UP000315082"/>
    </source>
</evidence>
<evidence type="ECO:0000256" key="6">
    <source>
        <dbReference type="SAM" id="MobiDB-lite"/>
    </source>
</evidence>
<dbReference type="InterPro" id="IPR050131">
    <property type="entry name" value="Peptidase_S8_subtilisin-like"/>
</dbReference>
<dbReference type="GO" id="GO:0000272">
    <property type="term" value="P:polysaccharide catabolic process"/>
    <property type="evidence" value="ECO:0007669"/>
    <property type="project" value="InterPro"/>
</dbReference>
<evidence type="ECO:0000256" key="2">
    <source>
        <dbReference type="ARBA" id="ARBA00022670"/>
    </source>
</evidence>
<feature type="active site" description="Charge relay system" evidence="5">
    <location>
        <position position="384"/>
    </location>
</feature>
<dbReference type="EC" id="3.4.21.-" evidence="9"/>
<dbReference type="GO" id="GO:0004553">
    <property type="term" value="F:hydrolase activity, hydrolyzing O-glycosyl compounds"/>
    <property type="evidence" value="ECO:0007669"/>
    <property type="project" value="InterPro"/>
</dbReference>
<dbReference type="SUPFAM" id="SSF69318">
    <property type="entry name" value="Integrin alpha N-terminal domain"/>
    <property type="match status" value="1"/>
</dbReference>
<feature type="active site" description="Charge relay system" evidence="5">
    <location>
        <position position="353"/>
    </location>
</feature>
<proteinExistence type="inferred from homology"/>
<feature type="compositionally biased region" description="Low complexity" evidence="6">
    <location>
        <begin position="601"/>
        <end position="611"/>
    </location>
</feature>
<protein>
    <submittedName>
        <fullName evidence="9">Extracellular serine protease</fullName>
        <ecNumber evidence="9">3.4.21.-</ecNumber>
    </submittedName>
</protein>
<feature type="domain" description="Peptidase S8/S53" evidence="7">
    <location>
        <begin position="344"/>
        <end position="700"/>
    </location>
</feature>
<name>A0A518JV57_9BACT</name>
<dbReference type="Pfam" id="PF06119">
    <property type="entry name" value="NIDO"/>
    <property type="match status" value="1"/>
</dbReference>
<feature type="active site" description="Charge relay system" evidence="5">
    <location>
        <position position="647"/>
    </location>
</feature>
<dbReference type="GO" id="GO:0006508">
    <property type="term" value="P:proteolysis"/>
    <property type="evidence" value="ECO:0007669"/>
    <property type="project" value="UniProtKB-KW"/>
</dbReference>
<feature type="domain" description="NIDO" evidence="8">
    <location>
        <begin position="105"/>
        <end position="276"/>
    </location>
</feature>
<dbReference type="InterPro" id="IPR008979">
    <property type="entry name" value="Galactose-bd-like_sf"/>
</dbReference>
<dbReference type="Pfam" id="PF00404">
    <property type="entry name" value="Dockerin_1"/>
    <property type="match status" value="1"/>
</dbReference>
<dbReference type="GO" id="GO:0004252">
    <property type="term" value="F:serine-type endopeptidase activity"/>
    <property type="evidence" value="ECO:0007669"/>
    <property type="project" value="UniProtKB-UniRule"/>
</dbReference>
<dbReference type="Gene3D" id="2.60.40.10">
    <property type="entry name" value="Immunoglobulins"/>
    <property type="match status" value="1"/>
</dbReference>
<evidence type="ECO:0000313" key="9">
    <source>
        <dbReference type="EMBL" id="QDV69419.1"/>
    </source>
</evidence>
<dbReference type="Pfam" id="PF00082">
    <property type="entry name" value="Peptidase_S8"/>
    <property type="match status" value="1"/>
</dbReference>
<feature type="region of interest" description="Disordered" evidence="6">
    <location>
        <begin position="581"/>
        <end position="617"/>
    </location>
</feature>
<keyword evidence="2 5" id="KW-0645">Protease</keyword>
<dbReference type="PROSITE" id="PS00138">
    <property type="entry name" value="SUBTILASE_SER"/>
    <property type="match status" value="1"/>
</dbReference>
<dbReference type="PANTHER" id="PTHR43806">
    <property type="entry name" value="PEPTIDASE S8"/>
    <property type="match status" value="1"/>
</dbReference>